<proteinExistence type="predicted"/>
<dbReference type="STRING" id="1408189.CLAC_09215"/>
<protein>
    <submittedName>
        <fullName evidence="1">Uncharacterized protein</fullName>
    </submittedName>
</protein>
<dbReference type="EMBL" id="CP006841">
    <property type="protein sequence ID" value="ALA68620.1"/>
    <property type="molecule type" value="Genomic_DNA"/>
</dbReference>
<gene>
    <name evidence="1" type="ORF">CLAC_09215</name>
</gene>
<evidence type="ECO:0000313" key="2">
    <source>
        <dbReference type="Proteomes" id="UP000058446"/>
    </source>
</evidence>
<dbReference type="PATRIC" id="fig|1408189.4.peg.1844"/>
<dbReference type="KEGG" id="clw:CLAC_09215"/>
<name>A0A0K2H3J1_9CORY</name>
<keyword evidence="2" id="KW-1185">Reference proteome</keyword>
<organism evidence="1 2">
    <name type="scientific">Corynebacterium lactis RW2-5</name>
    <dbReference type="NCBI Taxonomy" id="1408189"/>
    <lineage>
        <taxon>Bacteria</taxon>
        <taxon>Bacillati</taxon>
        <taxon>Actinomycetota</taxon>
        <taxon>Actinomycetes</taxon>
        <taxon>Mycobacteriales</taxon>
        <taxon>Corynebacteriaceae</taxon>
        <taxon>Corynebacterium</taxon>
    </lineage>
</organism>
<evidence type="ECO:0000313" key="1">
    <source>
        <dbReference type="EMBL" id="ALA68620.1"/>
    </source>
</evidence>
<dbReference type="AlphaFoldDB" id="A0A0K2H3J1"/>
<reference evidence="1 2" key="1">
    <citation type="submission" date="2013-10" db="EMBL/GenBank/DDBJ databases">
        <title>Complete genome sequence of Corynebacterium lactis DSM 45799(T), isolated from raw cow milk.</title>
        <authorList>
            <person name="Ruckert C."/>
            <person name="Albersmeier A."/>
            <person name="Lipski A."/>
            <person name="Kalinowski J."/>
        </authorList>
    </citation>
    <scope>NUCLEOTIDE SEQUENCE [LARGE SCALE GENOMIC DNA]</scope>
    <source>
        <strain evidence="1 2">RW2-5</strain>
    </source>
</reference>
<dbReference type="Proteomes" id="UP000058446">
    <property type="component" value="Chromosome"/>
</dbReference>
<sequence>MAMNENMTPEELAVAEDFEAGWSKDRLDNAEFNWGVGITDFLPHTLSEKLAARAKEEGVSELALISSAVSMYLSGDNAA</sequence>
<accession>A0A0K2H3J1</accession>